<dbReference type="Proteomes" id="UP000295380">
    <property type="component" value="Unassembled WGS sequence"/>
</dbReference>
<dbReference type="InterPro" id="IPR036291">
    <property type="entry name" value="NAD(P)-bd_dom_sf"/>
</dbReference>
<dbReference type="PANTHER" id="PTHR43318:SF2">
    <property type="entry name" value="UDP-N-ACETYLGLUCOSAMINE 4,6-DEHYDRATASE (INVERTING)"/>
    <property type="match status" value="1"/>
</dbReference>
<dbReference type="InterPro" id="IPR003869">
    <property type="entry name" value="Polysac_CapD-like"/>
</dbReference>
<dbReference type="AlphaFoldDB" id="A0A4R7NVL9"/>
<dbReference type="NCBIfam" id="TIGR03589">
    <property type="entry name" value="PseB"/>
    <property type="match status" value="1"/>
</dbReference>
<dbReference type="Pfam" id="PF02719">
    <property type="entry name" value="Polysacc_synt_2"/>
    <property type="match status" value="1"/>
</dbReference>
<accession>A0A4R7NVL9</accession>
<evidence type="ECO:0000313" key="4">
    <source>
        <dbReference type="Proteomes" id="UP000295380"/>
    </source>
</evidence>
<protein>
    <submittedName>
        <fullName evidence="3">UDP-N-acetylglucosamine 4,6-dehydratase (Inverting)</fullName>
    </submittedName>
</protein>
<evidence type="ECO:0000313" key="3">
    <source>
        <dbReference type="EMBL" id="TDU25137.1"/>
    </source>
</evidence>
<gene>
    <name evidence="3" type="ORF">C8E00_101529</name>
</gene>
<organism evidence="3 4">
    <name type="scientific">Chromohalobacter marismortui</name>
    <dbReference type="NCBI Taxonomy" id="42055"/>
    <lineage>
        <taxon>Bacteria</taxon>
        <taxon>Pseudomonadati</taxon>
        <taxon>Pseudomonadota</taxon>
        <taxon>Gammaproteobacteria</taxon>
        <taxon>Oceanospirillales</taxon>
        <taxon>Halomonadaceae</taxon>
        <taxon>Chromohalobacter</taxon>
    </lineage>
</organism>
<evidence type="ECO:0000256" key="1">
    <source>
        <dbReference type="ARBA" id="ARBA00007430"/>
    </source>
</evidence>
<comment type="caution">
    <text evidence="3">The sequence shown here is derived from an EMBL/GenBank/DDBJ whole genome shotgun (WGS) entry which is preliminary data.</text>
</comment>
<dbReference type="CDD" id="cd05237">
    <property type="entry name" value="UDP_invert_4-6DH_SDR_e"/>
    <property type="match status" value="1"/>
</dbReference>
<keyword evidence="4" id="KW-1185">Reference proteome</keyword>
<dbReference type="InterPro" id="IPR051203">
    <property type="entry name" value="Polysaccharide_Synthase-Rel"/>
</dbReference>
<evidence type="ECO:0000259" key="2">
    <source>
        <dbReference type="Pfam" id="PF02719"/>
    </source>
</evidence>
<reference evidence="3 4" key="1">
    <citation type="submission" date="2019-03" db="EMBL/GenBank/DDBJ databases">
        <title>Genomic Encyclopedia of Type Strains, Phase IV (KMG-IV): sequencing the most valuable type-strain genomes for metagenomic binning, comparative biology and taxonomic classification.</title>
        <authorList>
            <person name="Goeker M."/>
        </authorList>
    </citation>
    <scope>NUCLEOTIDE SEQUENCE [LARGE SCALE GENOMIC DNA]</scope>
    <source>
        <strain evidence="3 4">DSM 6770</strain>
    </source>
</reference>
<feature type="domain" description="Polysaccharide biosynthesis protein CapD-like" evidence="2">
    <location>
        <begin position="19"/>
        <end position="290"/>
    </location>
</feature>
<dbReference type="PANTHER" id="PTHR43318">
    <property type="entry name" value="UDP-N-ACETYLGLUCOSAMINE 4,6-DEHYDRATASE"/>
    <property type="match status" value="1"/>
</dbReference>
<name>A0A4R7NVL9_9GAMM</name>
<dbReference type="EMBL" id="SOBR01000001">
    <property type="protein sequence ID" value="TDU25137.1"/>
    <property type="molecule type" value="Genomic_DNA"/>
</dbReference>
<sequence>MSTFLKPDMGGVMFEGKTILVTGGTGSFGHTFIPMTLEKYNPKKIIIFSRDEMKQWEMAKKFQHDSRVRFFIGDVRDRERVYRALDGVDFVVHAAATKIVPTAEYNPFECVKTNVQGAMNLIDACIDKGVKKVVALSTDKASSPINLYGATKLTSDKLFVAGNSYAGGHETRFAVVRYGNVMGSRGSVIPFFMSIRDKGTLPITDERMTRFMISLEQGVELVWHAFQDMEGGEIYVKKIPSMNVTDLARVIAPEAKQEVVGIRPGEKLHEQMIGAEDAYYTYEYPEHFKILPAINSWDQDANPIKDGKKVPEGFIYSSDTNAEWMADETLKAWIDTNWEKIGAI</sequence>
<comment type="similarity">
    <text evidence="1">Belongs to the polysaccharide synthase family.</text>
</comment>
<dbReference type="Gene3D" id="3.40.50.720">
    <property type="entry name" value="NAD(P)-binding Rossmann-like Domain"/>
    <property type="match status" value="1"/>
</dbReference>
<proteinExistence type="inferred from homology"/>
<dbReference type="InterPro" id="IPR020025">
    <property type="entry name" value="PseB"/>
</dbReference>
<dbReference type="SUPFAM" id="SSF51735">
    <property type="entry name" value="NAD(P)-binding Rossmann-fold domains"/>
    <property type="match status" value="1"/>
</dbReference>